<name>A0ABV9GZ90_9BURK</name>
<accession>A0ABV9GZ90</accession>
<dbReference type="InterPro" id="IPR000073">
    <property type="entry name" value="AB_hydrolase_1"/>
</dbReference>
<dbReference type="PANTHER" id="PTHR43798:SF33">
    <property type="entry name" value="HYDROLASE, PUTATIVE (AFU_ORTHOLOGUE AFUA_2G14860)-RELATED"/>
    <property type="match status" value="1"/>
</dbReference>
<dbReference type="Gene3D" id="3.40.50.1820">
    <property type="entry name" value="alpha/beta hydrolase"/>
    <property type="match status" value="1"/>
</dbReference>
<evidence type="ECO:0000313" key="3">
    <source>
        <dbReference type="Proteomes" id="UP001595967"/>
    </source>
</evidence>
<reference evidence="3" key="1">
    <citation type="journal article" date="2019" name="Int. J. Syst. Evol. Microbiol.">
        <title>The Global Catalogue of Microorganisms (GCM) 10K type strain sequencing project: providing services to taxonomists for standard genome sequencing and annotation.</title>
        <authorList>
            <consortium name="The Broad Institute Genomics Platform"/>
            <consortium name="The Broad Institute Genome Sequencing Center for Infectious Disease"/>
            <person name="Wu L."/>
            <person name="Ma J."/>
        </authorList>
    </citation>
    <scope>NUCLEOTIDE SEQUENCE [LARGE SCALE GENOMIC DNA]</scope>
    <source>
        <strain evidence="3">JCM 11650</strain>
    </source>
</reference>
<keyword evidence="2" id="KW-0378">Hydrolase</keyword>
<evidence type="ECO:0000259" key="1">
    <source>
        <dbReference type="Pfam" id="PF00561"/>
    </source>
</evidence>
<keyword evidence="3" id="KW-1185">Reference proteome</keyword>
<feature type="domain" description="AB hydrolase-1" evidence="1">
    <location>
        <begin position="31"/>
        <end position="237"/>
    </location>
</feature>
<sequence length="265" mass="29092">MRTQSEMVTLPGGQVFVQRWQPASASGDVCPIVLLHESLGSVGQWHDLPAQLAQATGREVLAYDRLGFGQSSPRSDAPSLQFIEHEAQQHFPALMAALGLERYALLGHSVGAVMALHIAAAHPAPCQAVLSLSAQAYVQPRTLEGIRAAQRFFADPQQWARLQKWHGPRMDWVFRAWTEVWLHPAFADWSLDSVLPQVRCPVLAIHGRHDEYGSPDFARRIAAGVADGQVLLLDCAHHPHRQQAAQVLAAAQDFLRSPVVAQPLA</sequence>
<organism evidence="2 3">
    <name type="scientific">Comamonas nitrativorans</name>
    <dbReference type="NCBI Taxonomy" id="108437"/>
    <lineage>
        <taxon>Bacteria</taxon>
        <taxon>Pseudomonadati</taxon>
        <taxon>Pseudomonadota</taxon>
        <taxon>Betaproteobacteria</taxon>
        <taxon>Burkholderiales</taxon>
        <taxon>Comamonadaceae</taxon>
        <taxon>Comamonas</taxon>
    </lineage>
</organism>
<dbReference type="RefSeq" id="WP_377726515.1">
    <property type="nucleotide sequence ID" value="NZ_JBHSEW010000010.1"/>
</dbReference>
<dbReference type="Pfam" id="PF00561">
    <property type="entry name" value="Abhydrolase_1"/>
    <property type="match status" value="1"/>
</dbReference>
<dbReference type="EMBL" id="JBHSEW010000010">
    <property type="protein sequence ID" value="MFC4622869.1"/>
    <property type="molecule type" value="Genomic_DNA"/>
</dbReference>
<dbReference type="GO" id="GO:0016787">
    <property type="term" value="F:hydrolase activity"/>
    <property type="evidence" value="ECO:0007669"/>
    <property type="project" value="UniProtKB-KW"/>
</dbReference>
<dbReference type="InterPro" id="IPR050266">
    <property type="entry name" value="AB_hydrolase_sf"/>
</dbReference>
<comment type="caution">
    <text evidence="2">The sequence shown here is derived from an EMBL/GenBank/DDBJ whole genome shotgun (WGS) entry which is preliminary data.</text>
</comment>
<dbReference type="PANTHER" id="PTHR43798">
    <property type="entry name" value="MONOACYLGLYCEROL LIPASE"/>
    <property type="match status" value="1"/>
</dbReference>
<protein>
    <submittedName>
        <fullName evidence="2">Alpha/beta fold hydrolase</fullName>
    </submittedName>
</protein>
<gene>
    <name evidence="2" type="ORF">ACFO3A_11660</name>
</gene>
<dbReference type="InterPro" id="IPR029058">
    <property type="entry name" value="AB_hydrolase_fold"/>
</dbReference>
<dbReference type="SUPFAM" id="SSF53474">
    <property type="entry name" value="alpha/beta-Hydrolases"/>
    <property type="match status" value="1"/>
</dbReference>
<proteinExistence type="predicted"/>
<dbReference type="Proteomes" id="UP001595967">
    <property type="component" value="Unassembled WGS sequence"/>
</dbReference>
<evidence type="ECO:0000313" key="2">
    <source>
        <dbReference type="EMBL" id="MFC4622869.1"/>
    </source>
</evidence>